<dbReference type="PROSITE" id="PS51782">
    <property type="entry name" value="LYSM"/>
    <property type="match status" value="2"/>
</dbReference>
<protein>
    <submittedName>
        <fullName evidence="11">LysM peptidoglycan-binding domain-containing protein</fullName>
    </submittedName>
</protein>
<dbReference type="PANTHER" id="PTHR11705">
    <property type="entry name" value="PROTEASE FAMILY M14 CARBOXYPEPTIDASE A,B"/>
    <property type="match status" value="1"/>
</dbReference>
<evidence type="ECO:0000259" key="10">
    <source>
        <dbReference type="PROSITE" id="PS52035"/>
    </source>
</evidence>
<dbReference type="SUPFAM" id="SSF53187">
    <property type="entry name" value="Zn-dependent exopeptidases"/>
    <property type="match status" value="1"/>
</dbReference>
<dbReference type="Gene3D" id="3.10.350.10">
    <property type="entry name" value="LysM domain"/>
    <property type="match status" value="2"/>
</dbReference>
<dbReference type="SMART" id="SM00631">
    <property type="entry name" value="Zn_pept"/>
    <property type="match status" value="1"/>
</dbReference>
<feature type="active site" description="Proton donor/acceptor" evidence="8">
    <location>
        <position position="365"/>
    </location>
</feature>
<evidence type="ECO:0000256" key="5">
    <source>
        <dbReference type="ARBA" id="ARBA00022801"/>
    </source>
</evidence>
<dbReference type="Proteomes" id="UP000675431">
    <property type="component" value="Unassembled WGS sequence"/>
</dbReference>
<dbReference type="InterPro" id="IPR036779">
    <property type="entry name" value="LysM_dom_sf"/>
</dbReference>
<keyword evidence="4" id="KW-0479">Metal-binding</keyword>
<dbReference type="CDD" id="cd06229">
    <property type="entry name" value="M14_Endopeptidase_I"/>
    <property type="match status" value="1"/>
</dbReference>
<dbReference type="InterPro" id="IPR018392">
    <property type="entry name" value="LysM"/>
</dbReference>
<dbReference type="EMBL" id="JAGSIE010000009">
    <property type="protein sequence ID" value="MBR7553196.1"/>
    <property type="molecule type" value="Genomic_DNA"/>
</dbReference>
<keyword evidence="3" id="KW-0645">Protease</keyword>
<evidence type="ECO:0000313" key="11">
    <source>
        <dbReference type="EMBL" id="MBR7553196.1"/>
    </source>
</evidence>
<comment type="similarity">
    <text evidence="2 8">Belongs to the peptidase M14 family.</text>
</comment>
<dbReference type="InterPro" id="IPR000834">
    <property type="entry name" value="Peptidase_M14"/>
</dbReference>
<dbReference type="RefSeq" id="WP_212368097.1">
    <property type="nucleotide sequence ID" value="NZ_JAGSIE010000009.1"/>
</dbReference>
<dbReference type="PANTHER" id="PTHR11705:SF143">
    <property type="entry name" value="SLL0236 PROTEIN"/>
    <property type="match status" value="1"/>
</dbReference>
<sequence>MEIIVQPEMTFYRLSQAFGISVDLLVKSNRFLEPDRLIPGQVVKIPGYEATTHVIQSGDTLYRIGIEYDVPLEQLLISNQVDPMRLAIGQTVRIPELSEQRITDVHTSYTSDRVEDELMLLISRYPFMELRTIGESVLGKPIYELQIGTGNKLVHINGSFHANESITTNVLMAFIEDYAYSMVNQEPLRGIDMNAFFRDVRLSIVPLVNPDGVDLVNGQLPSDQEIRDQVIEINNGSNDFRSWKANIRGVDLNNQYPAGWMIEQQRKPKSPQPRNFPGYGPLTEPEALALYNLALEEQFDRVLALHTQGEVIFWGYEGFEPPEAEQIVLEYQRVSSYTPIRYVDSHAGYKDWFIQDFQRPGYTIELGKGVNPLPISQFDNIYEDVLGIFLANYYI</sequence>
<evidence type="ECO:0000256" key="3">
    <source>
        <dbReference type="ARBA" id="ARBA00022670"/>
    </source>
</evidence>
<name>A0A941HS19_9BACI</name>
<evidence type="ECO:0000256" key="6">
    <source>
        <dbReference type="ARBA" id="ARBA00022833"/>
    </source>
</evidence>
<reference evidence="11 12" key="1">
    <citation type="submission" date="2021-04" db="EMBL/GenBank/DDBJ databases">
        <title>Allobacillus sp. nov. SKP8-2 isolated from shrimp paste.</title>
        <authorList>
            <person name="Tanasupawat S."/>
            <person name="Yiamsombat S."/>
            <person name="Kanchanasin P."/>
            <person name="Kuncharoen N."/>
        </authorList>
    </citation>
    <scope>NUCLEOTIDE SEQUENCE [LARGE SCALE GENOMIC DNA]</scope>
    <source>
        <strain evidence="11 12">SKP8-2</strain>
    </source>
</reference>
<keyword evidence="7" id="KW-0482">Metalloprotease</keyword>
<organism evidence="11 12">
    <name type="scientific">Allobacillus saliphilus</name>
    <dbReference type="NCBI Taxonomy" id="2912308"/>
    <lineage>
        <taxon>Bacteria</taxon>
        <taxon>Bacillati</taxon>
        <taxon>Bacillota</taxon>
        <taxon>Bacilli</taxon>
        <taxon>Bacillales</taxon>
        <taxon>Bacillaceae</taxon>
        <taxon>Allobacillus</taxon>
    </lineage>
</organism>
<dbReference type="Pfam" id="PF01476">
    <property type="entry name" value="LysM"/>
    <property type="match status" value="2"/>
</dbReference>
<evidence type="ECO:0000256" key="2">
    <source>
        <dbReference type="ARBA" id="ARBA00005988"/>
    </source>
</evidence>
<comment type="caution">
    <text evidence="11">The sequence shown here is derived from an EMBL/GenBank/DDBJ whole genome shotgun (WGS) entry which is preliminary data.</text>
</comment>
<keyword evidence="12" id="KW-1185">Reference proteome</keyword>
<dbReference type="PRINTS" id="PR00765">
    <property type="entry name" value="CRBOXYPTASEA"/>
</dbReference>
<dbReference type="CDD" id="cd00118">
    <property type="entry name" value="LysM"/>
    <property type="match status" value="2"/>
</dbReference>
<dbReference type="SMART" id="SM00257">
    <property type="entry name" value="LysM"/>
    <property type="match status" value="2"/>
</dbReference>
<evidence type="ECO:0000256" key="7">
    <source>
        <dbReference type="ARBA" id="ARBA00023049"/>
    </source>
</evidence>
<comment type="cofactor">
    <cofactor evidence="1">
        <name>Zn(2+)</name>
        <dbReference type="ChEBI" id="CHEBI:29105"/>
    </cofactor>
</comment>
<gene>
    <name evidence="11" type="ORF">KC820_03405</name>
</gene>
<feature type="domain" description="LysM" evidence="9">
    <location>
        <begin position="51"/>
        <end position="94"/>
    </location>
</feature>
<evidence type="ECO:0000256" key="8">
    <source>
        <dbReference type="PROSITE-ProRule" id="PRU01379"/>
    </source>
</evidence>
<dbReference type="AlphaFoldDB" id="A0A941HS19"/>
<dbReference type="Gene3D" id="3.40.630.10">
    <property type="entry name" value="Zn peptidases"/>
    <property type="match status" value="1"/>
</dbReference>
<dbReference type="InterPro" id="IPR057246">
    <property type="entry name" value="CARBOXYPEPT_ZN_1"/>
</dbReference>
<keyword evidence="5" id="KW-0378">Hydrolase</keyword>
<dbReference type="PROSITE" id="PS00132">
    <property type="entry name" value="CARBOXYPEPT_ZN_1"/>
    <property type="match status" value="1"/>
</dbReference>
<evidence type="ECO:0000259" key="9">
    <source>
        <dbReference type="PROSITE" id="PS51782"/>
    </source>
</evidence>
<dbReference type="GO" id="GO:0008270">
    <property type="term" value="F:zinc ion binding"/>
    <property type="evidence" value="ECO:0007669"/>
    <property type="project" value="InterPro"/>
</dbReference>
<dbReference type="InterPro" id="IPR034274">
    <property type="entry name" value="ENP1_M14_CPD"/>
</dbReference>
<dbReference type="SUPFAM" id="SSF54106">
    <property type="entry name" value="LysM domain"/>
    <property type="match status" value="2"/>
</dbReference>
<dbReference type="Pfam" id="PF00246">
    <property type="entry name" value="Peptidase_M14"/>
    <property type="match status" value="1"/>
</dbReference>
<feature type="domain" description="LysM" evidence="9">
    <location>
        <begin position="1"/>
        <end position="45"/>
    </location>
</feature>
<keyword evidence="6" id="KW-0862">Zinc</keyword>
<dbReference type="GO" id="GO:0006508">
    <property type="term" value="P:proteolysis"/>
    <property type="evidence" value="ECO:0007669"/>
    <property type="project" value="UniProtKB-KW"/>
</dbReference>
<proteinExistence type="inferred from homology"/>
<evidence type="ECO:0000256" key="1">
    <source>
        <dbReference type="ARBA" id="ARBA00001947"/>
    </source>
</evidence>
<dbReference type="GO" id="GO:0004181">
    <property type="term" value="F:metallocarboxypeptidase activity"/>
    <property type="evidence" value="ECO:0007669"/>
    <property type="project" value="InterPro"/>
</dbReference>
<dbReference type="GO" id="GO:0005615">
    <property type="term" value="C:extracellular space"/>
    <property type="evidence" value="ECO:0007669"/>
    <property type="project" value="TreeGrafter"/>
</dbReference>
<feature type="domain" description="Peptidase M14" evidence="10">
    <location>
        <begin position="105"/>
        <end position="393"/>
    </location>
</feature>
<evidence type="ECO:0000313" key="12">
    <source>
        <dbReference type="Proteomes" id="UP000675431"/>
    </source>
</evidence>
<evidence type="ECO:0000256" key="4">
    <source>
        <dbReference type="ARBA" id="ARBA00022723"/>
    </source>
</evidence>
<accession>A0A941HS19</accession>
<dbReference type="PROSITE" id="PS52035">
    <property type="entry name" value="PEPTIDASE_M14"/>
    <property type="match status" value="1"/>
</dbReference>